<keyword evidence="9" id="KW-1185">Reference proteome</keyword>
<comment type="subcellular location">
    <subcellularLocation>
        <location evidence="1">Cell membrane</location>
    </subcellularLocation>
</comment>
<sequence length="204" mass="23243">MALDLQSMLQPLLLNIVGWFRFWFLPRVLSAAVIIFIAYLLSRWFDGMWHKWLRPALISSRERSASQSVWRQVRILSLPRFLTRVTLSLIAGWMIAERFGVPREIVLWGLTIVIAATLWCIRHLLSDLVAGYSLVLDDALAEGDQISSPLGEGVVERISWFAVYLRSNDGVQIVIPHRAIRGNVIKVRRPITDVKTATQIPSKV</sequence>
<evidence type="ECO:0000256" key="5">
    <source>
        <dbReference type="ARBA" id="ARBA00023136"/>
    </source>
</evidence>
<dbReference type="EMBL" id="JANUCP010000007">
    <property type="protein sequence ID" value="MCS3920882.1"/>
    <property type="molecule type" value="Genomic_DNA"/>
</dbReference>
<dbReference type="InterPro" id="IPR010920">
    <property type="entry name" value="LSM_dom_sf"/>
</dbReference>
<keyword evidence="5 6" id="KW-0472">Membrane</keyword>
<dbReference type="Proteomes" id="UP001204798">
    <property type="component" value="Unassembled WGS sequence"/>
</dbReference>
<evidence type="ECO:0000256" key="2">
    <source>
        <dbReference type="ARBA" id="ARBA00022475"/>
    </source>
</evidence>
<dbReference type="Pfam" id="PF00924">
    <property type="entry name" value="MS_channel_2nd"/>
    <property type="match status" value="1"/>
</dbReference>
<dbReference type="PANTHER" id="PTHR30460:SF0">
    <property type="entry name" value="MODERATE CONDUCTANCE MECHANOSENSITIVE CHANNEL YBIO"/>
    <property type="match status" value="1"/>
</dbReference>
<keyword evidence="2" id="KW-1003">Cell membrane</keyword>
<dbReference type="InterPro" id="IPR023408">
    <property type="entry name" value="MscS_beta-dom_sf"/>
</dbReference>
<feature type="transmembrane region" description="Helical" evidence="6">
    <location>
        <begin position="105"/>
        <end position="125"/>
    </location>
</feature>
<dbReference type="PANTHER" id="PTHR30460">
    <property type="entry name" value="MODERATE CONDUCTANCE MECHANOSENSITIVE CHANNEL YBIO"/>
    <property type="match status" value="1"/>
</dbReference>
<evidence type="ECO:0000256" key="1">
    <source>
        <dbReference type="ARBA" id="ARBA00004236"/>
    </source>
</evidence>
<name>A0ABT2ESH7_9BACT</name>
<dbReference type="SUPFAM" id="SSF50182">
    <property type="entry name" value="Sm-like ribonucleoproteins"/>
    <property type="match status" value="1"/>
</dbReference>
<proteinExistence type="predicted"/>
<comment type="caution">
    <text evidence="8">The sequence shown here is derived from an EMBL/GenBank/DDBJ whole genome shotgun (WGS) entry which is preliminary data.</text>
</comment>
<evidence type="ECO:0000313" key="8">
    <source>
        <dbReference type="EMBL" id="MCS3920882.1"/>
    </source>
</evidence>
<evidence type="ECO:0000259" key="7">
    <source>
        <dbReference type="Pfam" id="PF00924"/>
    </source>
</evidence>
<dbReference type="InterPro" id="IPR006685">
    <property type="entry name" value="MscS_channel_2nd"/>
</dbReference>
<accession>A0ABT2ESH7</accession>
<evidence type="ECO:0000256" key="3">
    <source>
        <dbReference type="ARBA" id="ARBA00022692"/>
    </source>
</evidence>
<reference evidence="8 9" key="1">
    <citation type="submission" date="2022-08" db="EMBL/GenBank/DDBJ databases">
        <title>Bacterial and archaeal communities from various locations to study Microbial Dark Matter (Phase II).</title>
        <authorList>
            <person name="Stepanauskas R."/>
        </authorList>
    </citation>
    <scope>NUCLEOTIDE SEQUENCE [LARGE SCALE GENOMIC DNA]</scope>
    <source>
        <strain evidence="8 9">PD1</strain>
    </source>
</reference>
<feature type="transmembrane region" description="Helical" evidence="6">
    <location>
        <begin position="20"/>
        <end position="41"/>
    </location>
</feature>
<dbReference type="RefSeq" id="WP_259101154.1">
    <property type="nucleotide sequence ID" value="NZ_CP130454.1"/>
</dbReference>
<evidence type="ECO:0000313" key="9">
    <source>
        <dbReference type="Proteomes" id="UP001204798"/>
    </source>
</evidence>
<dbReference type="InterPro" id="IPR045276">
    <property type="entry name" value="YbiO_bact"/>
</dbReference>
<evidence type="ECO:0000256" key="4">
    <source>
        <dbReference type="ARBA" id="ARBA00022989"/>
    </source>
</evidence>
<keyword evidence="3 6" id="KW-0812">Transmembrane</keyword>
<dbReference type="Gene3D" id="2.30.30.60">
    <property type="match status" value="1"/>
</dbReference>
<feature type="domain" description="Mechanosensitive ion channel MscS" evidence="7">
    <location>
        <begin position="124"/>
        <end position="183"/>
    </location>
</feature>
<gene>
    <name evidence="8" type="ORF">M2350_003319</name>
</gene>
<evidence type="ECO:0000256" key="6">
    <source>
        <dbReference type="SAM" id="Phobius"/>
    </source>
</evidence>
<keyword evidence="4 6" id="KW-1133">Transmembrane helix</keyword>
<organism evidence="8 9">
    <name type="scientific">Candidatus Fervidibacter sacchari</name>
    <dbReference type="NCBI Taxonomy" id="1448929"/>
    <lineage>
        <taxon>Bacteria</taxon>
        <taxon>Candidatus Fervidibacterota</taxon>
        <taxon>Candidatus Fervidibacter</taxon>
    </lineage>
</organism>
<protein>
    <submittedName>
        <fullName evidence="8">Small-conductance mechanosensitive channel</fullName>
    </submittedName>
</protein>
<dbReference type="Gene3D" id="1.10.287.1260">
    <property type="match status" value="1"/>
</dbReference>